<name>A0A0K1RE26_9CORY</name>
<accession>A0A0K1RE26</accession>
<evidence type="ECO:0000256" key="1">
    <source>
        <dbReference type="SAM" id="MobiDB-lite"/>
    </source>
</evidence>
<dbReference type="AlphaFoldDB" id="A0A0K1RE26"/>
<dbReference type="PATRIC" id="fig|156976.3.peg.2373"/>
<sequence length="329" mass="35938">MNREDWMMAHYNLYDSLRLDRAKDPAALAQEIDQRIQSGNTWNPGGLEELQVARAVLGDPYRRSAYDQRLNDPNAPAMTPDSLRQLAHTNMGGSVDSGVESGVTASRPAQKPAEKPAVAEPLTGRPYQYGPSRQTSSIQQPATQVPQQQKYPTEPIPKVDAEPESDKKKRPVWPIAAAAVALVAIVGGGLWWFAGRDTAQGSPWEQPYAMVAEDFPQIIAANDGGRGIDGLPCSSRELSNGETAKIRCANDKLGITVIQYASEAERDTAIPASEPVEHYGNETCEFTSAEIPDQSFEAYYMAPNSHWSNYLILVNGEGAADLRVRLPIC</sequence>
<evidence type="ECO:0000256" key="2">
    <source>
        <dbReference type="SAM" id="Phobius"/>
    </source>
</evidence>
<evidence type="ECO:0000313" key="3">
    <source>
        <dbReference type="EMBL" id="AKV59680.1"/>
    </source>
</evidence>
<organism evidence="3 4">
    <name type="scientific">Corynebacterium riegelii</name>
    <dbReference type="NCBI Taxonomy" id="156976"/>
    <lineage>
        <taxon>Bacteria</taxon>
        <taxon>Bacillati</taxon>
        <taxon>Actinomycetota</taxon>
        <taxon>Actinomycetes</taxon>
        <taxon>Mycobacteriales</taxon>
        <taxon>Corynebacteriaceae</taxon>
        <taxon>Corynebacterium</taxon>
    </lineage>
</organism>
<reference evidence="3 4" key="1">
    <citation type="submission" date="2015-08" db="EMBL/GenBank/DDBJ databases">
        <authorList>
            <person name="Babu N.S."/>
            <person name="Beckwith C.J."/>
            <person name="Beseler K.G."/>
            <person name="Brison A."/>
            <person name="Carone J.V."/>
            <person name="Caskin T.P."/>
            <person name="Diamond M."/>
            <person name="Durham M.E."/>
            <person name="Foxe J.M."/>
            <person name="Go M."/>
            <person name="Henderson B.A."/>
            <person name="Jones I.B."/>
            <person name="McGettigan J.A."/>
            <person name="Micheletti S.J."/>
            <person name="Nasrallah M.E."/>
            <person name="Ortiz D."/>
            <person name="Piller C.R."/>
            <person name="Privatt S.R."/>
            <person name="Schneider S.L."/>
            <person name="Sharp S."/>
            <person name="Smith T.C."/>
            <person name="Stanton J.D."/>
            <person name="Ullery H.E."/>
            <person name="Wilson R.J."/>
            <person name="Serrano M.G."/>
            <person name="Buck G."/>
            <person name="Lee V."/>
            <person name="Wang Y."/>
            <person name="Carvalho R."/>
            <person name="Voegtly L."/>
            <person name="Shi R."/>
            <person name="Duckworth R."/>
            <person name="Johnson A."/>
            <person name="Loviza R."/>
            <person name="Walstead R."/>
            <person name="Shah Z."/>
            <person name="Kiflezghi M."/>
            <person name="Wade K."/>
            <person name="Ball S.L."/>
            <person name="Bradley K.W."/>
            <person name="Asai D.J."/>
            <person name="Bowman C.A."/>
            <person name="Russell D.A."/>
            <person name="Pope W.H."/>
            <person name="Jacobs-Sera D."/>
            <person name="Hendrix R.W."/>
            <person name="Hatfull G.F."/>
        </authorList>
    </citation>
    <scope>NUCLEOTIDE SEQUENCE [LARGE SCALE GENOMIC DNA]</scope>
    <source>
        <strain evidence="3 4">PUDD_83A45</strain>
    </source>
</reference>
<dbReference type="KEGG" id="crie:AK829_11740"/>
<feature type="compositionally biased region" description="Low complexity" evidence="1">
    <location>
        <begin position="92"/>
        <end position="103"/>
    </location>
</feature>
<dbReference type="STRING" id="156976.AK829_11740"/>
<feature type="compositionally biased region" description="Low complexity" evidence="1">
    <location>
        <begin position="139"/>
        <end position="149"/>
    </location>
</feature>
<keyword evidence="4" id="KW-1185">Reference proteome</keyword>
<dbReference type="EMBL" id="CP012342">
    <property type="protein sequence ID" value="AKV59680.1"/>
    <property type="molecule type" value="Genomic_DNA"/>
</dbReference>
<keyword evidence="2" id="KW-1133">Transmembrane helix</keyword>
<feature type="region of interest" description="Disordered" evidence="1">
    <location>
        <begin position="88"/>
        <end position="169"/>
    </location>
</feature>
<gene>
    <name evidence="3" type="ORF">AK829_11740</name>
</gene>
<protein>
    <submittedName>
        <fullName evidence="3">Uncharacterized protein</fullName>
    </submittedName>
</protein>
<feature type="compositionally biased region" description="Basic and acidic residues" evidence="1">
    <location>
        <begin position="157"/>
        <end position="167"/>
    </location>
</feature>
<keyword evidence="2" id="KW-0472">Membrane</keyword>
<keyword evidence="2" id="KW-0812">Transmembrane</keyword>
<dbReference type="Proteomes" id="UP000060016">
    <property type="component" value="Chromosome"/>
</dbReference>
<dbReference type="RefSeq" id="WP_052206140.1">
    <property type="nucleotide sequence ID" value="NZ_CP012342.1"/>
</dbReference>
<proteinExistence type="predicted"/>
<feature type="transmembrane region" description="Helical" evidence="2">
    <location>
        <begin position="172"/>
        <end position="193"/>
    </location>
</feature>
<evidence type="ECO:0000313" key="4">
    <source>
        <dbReference type="Proteomes" id="UP000060016"/>
    </source>
</evidence>